<evidence type="ECO:0000256" key="1">
    <source>
        <dbReference type="SAM" id="Phobius"/>
    </source>
</evidence>
<comment type="caution">
    <text evidence="2">The sequence shown here is derived from an EMBL/GenBank/DDBJ whole genome shotgun (WGS) entry which is preliminary data.</text>
</comment>
<proteinExistence type="predicted"/>
<reference evidence="2" key="1">
    <citation type="journal article" date="2023" name="Insect Mol. Biol.">
        <title>Genome sequencing provides insights into the evolution of gene families encoding plant cell wall-degrading enzymes in longhorned beetles.</title>
        <authorList>
            <person name="Shin N.R."/>
            <person name="Okamura Y."/>
            <person name="Kirsch R."/>
            <person name="Pauchet Y."/>
        </authorList>
    </citation>
    <scope>NUCLEOTIDE SEQUENCE</scope>
    <source>
        <strain evidence="2">MMC_N1</strain>
    </source>
</reference>
<accession>A0ABQ9IVC0</accession>
<keyword evidence="1" id="KW-0812">Transmembrane</keyword>
<organism evidence="2 3">
    <name type="scientific">Molorchus minor</name>
    <dbReference type="NCBI Taxonomy" id="1323400"/>
    <lineage>
        <taxon>Eukaryota</taxon>
        <taxon>Metazoa</taxon>
        <taxon>Ecdysozoa</taxon>
        <taxon>Arthropoda</taxon>
        <taxon>Hexapoda</taxon>
        <taxon>Insecta</taxon>
        <taxon>Pterygota</taxon>
        <taxon>Neoptera</taxon>
        <taxon>Endopterygota</taxon>
        <taxon>Coleoptera</taxon>
        <taxon>Polyphaga</taxon>
        <taxon>Cucujiformia</taxon>
        <taxon>Chrysomeloidea</taxon>
        <taxon>Cerambycidae</taxon>
        <taxon>Lamiinae</taxon>
        <taxon>Monochamini</taxon>
        <taxon>Molorchus</taxon>
    </lineage>
</organism>
<dbReference type="EMBL" id="JAPWTJ010002310">
    <property type="protein sequence ID" value="KAJ8966682.1"/>
    <property type="molecule type" value="Genomic_DNA"/>
</dbReference>
<evidence type="ECO:0000313" key="2">
    <source>
        <dbReference type="EMBL" id="KAJ8966682.1"/>
    </source>
</evidence>
<protein>
    <submittedName>
        <fullName evidence="2">Uncharacterized protein</fullName>
    </submittedName>
</protein>
<evidence type="ECO:0000313" key="3">
    <source>
        <dbReference type="Proteomes" id="UP001162164"/>
    </source>
</evidence>
<keyword evidence="1" id="KW-0472">Membrane</keyword>
<dbReference type="Proteomes" id="UP001162164">
    <property type="component" value="Unassembled WGS sequence"/>
</dbReference>
<keyword evidence="1" id="KW-1133">Transmembrane helix</keyword>
<gene>
    <name evidence="2" type="ORF">NQ317_004664</name>
</gene>
<keyword evidence="3" id="KW-1185">Reference proteome</keyword>
<sequence length="78" mass="9385">MLYCLLNVYNFFINSSSSFHKRNTIFECKFYKAQTRTKVFYANIFLIGIIYFVILNVHSLILNAVEYCKMNYLFKNIM</sequence>
<feature type="transmembrane region" description="Helical" evidence="1">
    <location>
        <begin position="40"/>
        <end position="65"/>
    </location>
</feature>
<name>A0ABQ9IVC0_9CUCU</name>